<keyword evidence="2" id="KW-1185">Reference proteome</keyword>
<dbReference type="RefSeq" id="WP_183791122.1">
    <property type="nucleotide sequence ID" value="NZ_JACIDU010000005.1"/>
</dbReference>
<proteinExistence type="predicted"/>
<dbReference type="AlphaFoldDB" id="A0A7W6P0P5"/>
<evidence type="ECO:0000313" key="1">
    <source>
        <dbReference type="EMBL" id="MBB4102997.1"/>
    </source>
</evidence>
<comment type="caution">
    <text evidence="1">The sequence shown here is derived from an EMBL/GenBank/DDBJ whole genome shotgun (WGS) entry which is preliminary data.</text>
</comment>
<name>A0A7W6P0P5_9HYPH</name>
<evidence type="ECO:0000313" key="2">
    <source>
        <dbReference type="Proteomes" id="UP000584824"/>
    </source>
</evidence>
<gene>
    <name evidence="1" type="ORF">GGQ66_001552</name>
</gene>
<organism evidence="1 2">
    <name type="scientific">Allorhizobium borbori</name>
    <dbReference type="NCBI Taxonomy" id="485907"/>
    <lineage>
        <taxon>Bacteria</taxon>
        <taxon>Pseudomonadati</taxon>
        <taxon>Pseudomonadota</taxon>
        <taxon>Alphaproteobacteria</taxon>
        <taxon>Hyphomicrobiales</taxon>
        <taxon>Rhizobiaceae</taxon>
        <taxon>Rhizobium/Agrobacterium group</taxon>
        <taxon>Allorhizobium</taxon>
    </lineage>
</organism>
<reference evidence="1 2" key="1">
    <citation type="submission" date="2020-08" db="EMBL/GenBank/DDBJ databases">
        <title>Genomic Encyclopedia of Type Strains, Phase IV (KMG-IV): sequencing the most valuable type-strain genomes for metagenomic binning, comparative biology and taxonomic classification.</title>
        <authorList>
            <person name="Goeker M."/>
        </authorList>
    </citation>
    <scope>NUCLEOTIDE SEQUENCE [LARGE SCALE GENOMIC DNA]</scope>
    <source>
        <strain evidence="1 2">DSM 26385</strain>
    </source>
</reference>
<dbReference type="Proteomes" id="UP000584824">
    <property type="component" value="Unassembled WGS sequence"/>
</dbReference>
<dbReference type="EMBL" id="JACIDU010000005">
    <property type="protein sequence ID" value="MBB4102997.1"/>
    <property type="molecule type" value="Genomic_DNA"/>
</dbReference>
<protein>
    <submittedName>
        <fullName evidence="1">Uncharacterized protein</fullName>
    </submittedName>
</protein>
<accession>A0A7W6P0P5</accession>
<sequence>MTHAIKQEPEADPVEHALAWHDGDARAAIRTLLDDCAHLRQQLAIAKAAMGHGYTRGWLPSEERE</sequence>